<dbReference type="InterPro" id="IPR016024">
    <property type="entry name" value="ARM-type_fold"/>
</dbReference>
<comment type="similarity">
    <text evidence="2">Belongs to the CND3 (condensin subunit 3) family.</text>
</comment>
<evidence type="ECO:0000313" key="9">
    <source>
        <dbReference type="EMBL" id="ORZ19383.1"/>
    </source>
</evidence>
<keyword evidence="4" id="KW-0132">Cell division</keyword>
<evidence type="ECO:0000256" key="7">
    <source>
        <dbReference type="ARBA" id="ARBA00023306"/>
    </source>
</evidence>
<dbReference type="AlphaFoldDB" id="A0A1X2IMY5"/>
<dbReference type="Proteomes" id="UP000193560">
    <property type="component" value="Unassembled WGS sequence"/>
</dbReference>
<proteinExistence type="inferred from homology"/>
<feature type="domain" description="Nuclear condensin complex subunit 3 C-terminal" evidence="8">
    <location>
        <begin position="383"/>
        <end position="655"/>
    </location>
</feature>
<dbReference type="GO" id="GO:0000793">
    <property type="term" value="C:condensed chromosome"/>
    <property type="evidence" value="ECO:0007669"/>
    <property type="project" value="TreeGrafter"/>
</dbReference>
<dbReference type="GO" id="GO:0007076">
    <property type="term" value="P:mitotic chromosome condensation"/>
    <property type="evidence" value="ECO:0007669"/>
    <property type="project" value="InterPro"/>
</dbReference>
<dbReference type="SUPFAM" id="SSF48371">
    <property type="entry name" value="ARM repeat"/>
    <property type="match status" value="1"/>
</dbReference>
<accession>A0A1X2IMY5</accession>
<keyword evidence="10" id="KW-1185">Reference proteome</keyword>
<protein>
    <submittedName>
        <fullName evidence="9">Nuclear condensing complex subunit</fullName>
    </submittedName>
</protein>
<dbReference type="InterPro" id="IPR025977">
    <property type="entry name" value="Cnd3_C"/>
</dbReference>
<dbReference type="GO" id="GO:0000796">
    <property type="term" value="C:condensin complex"/>
    <property type="evidence" value="ECO:0007669"/>
    <property type="project" value="InterPro"/>
</dbReference>
<dbReference type="EMBL" id="MCGE01000007">
    <property type="protein sequence ID" value="ORZ19383.1"/>
    <property type="molecule type" value="Genomic_DNA"/>
</dbReference>
<dbReference type="InterPro" id="IPR011989">
    <property type="entry name" value="ARM-like"/>
</dbReference>
<dbReference type="PANTHER" id="PTHR14418:SF5">
    <property type="entry name" value="CONDENSIN COMPLEX SUBUNIT 3"/>
    <property type="match status" value="1"/>
</dbReference>
<dbReference type="PANTHER" id="PTHR14418">
    <property type="entry name" value="CONDENSIN COMPLEX SUBUNIT 3-RELATED"/>
    <property type="match status" value="1"/>
</dbReference>
<dbReference type="Gene3D" id="1.25.10.10">
    <property type="entry name" value="Leucine-rich Repeat Variant"/>
    <property type="match status" value="1"/>
</dbReference>
<evidence type="ECO:0000313" key="10">
    <source>
        <dbReference type="Proteomes" id="UP000193560"/>
    </source>
</evidence>
<dbReference type="Pfam" id="PF12719">
    <property type="entry name" value="Cnd3"/>
    <property type="match status" value="1"/>
</dbReference>
<evidence type="ECO:0000256" key="5">
    <source>
        <dbReference type="ARBA" id="ARBA00022776"/>
    </source>
</evidence>
<evidence type="ECO:0000256" key="3">
    <source>
        <dbReference type="ARBA" id="ARBA00022454"/>
    </source>
</evidence>
<dbReference type="InterPro" id="IPR027165">
    <property type="entry name" value="CND3"/>
</dbReference>
<keyword evidence="7" id="KW-0131">Cell cycle</keyword>
<dbReference type="GO" id="GO:0051301">
    <property type="term" value="P:cell division"/>
    <property type="evidence" value="ECO:0007669"/>
    <property type="project" value="UniProtKB-KW"/>
</dbReference>
<comment type="subcellular location">
    <subcellularLocation>
        <location evidence="1">Chromosome</location>
    </subcellularLocation>
</comment>
<organism evidence="9 10">
    <name type="scientific">Absidia repens</name>
    <dbReference type="NCBI Taxonomy" id="90262"/>
    <lineage>
        <taxon>Eukaryota</taxon>
        <taxon>Fungi</taxon>
        <taxon>Fungi incertae sedis</taxon>
        <taxon>Mucoromycota</taxon>
        <taxon>Mucoromycotina</taxon>
        <taxon>Mucoromycetes</taxon>
        <taxon>Mucorales</taxon>
        <taxon>Cunninghamellaceae</taxon>
        <taxon>Absidia</taxon>
    </lineage>
</organism>
<evidence type="ECO:0000256" key="1">
    <source>
        <dbReference type="ARBA" id="ARBA00004286"/>
    </source>
</evidence>
<dbReference type="STRING" id="90262.A0A1X2IMY5"/>
<evidence type="ECO:0000256" key="4">
    <source>
        <dbReference type="ARBA" id="ARBA00022618"/>
    </source>
</evidence>
<keyword evidence="5" id="KW-0498">Mitosis</keyword>
<evidence type="ECO:0000256" key="2">
    <source>
        <dbReference type="ARBA" id="ARBA00006533"/>
    </source>
</evidence>
<name>A0A1X2IMY5_9FUNG</name>
<dbReference type="OrthoDB" id="27187at2759"/>
<evidence type="ECO:0000259" key="8">
    <source>
        <dbReference type="Pfam" id="PF12719"/>
    </source>
</evidence>
<gene>
    <name evidence="9" type="ORF">BCR42DRAFT_323284</name>
</gene>
<evidence type="ECO:0000256" key="6">
    <source>
        <dbReference type="ARBA" id="ARBA00023067"/>
    </source>
</evidence>
<keyword evidence="6" id="KW-0226">DNA condensation</keyword>
<comment type="caution">
    <text evidence="9">The sequence shown here is derived from an EMBL/GenBank/DDBJ whole genome shotgun (WGS) entry which is preliminary data.</text>
</comment>
<reference evidence="9 10" key="1">
    <citation type="submission" date="2016-07" db="EMBL/GenBank/DDBJ databases">
        <title>Pervasive Adenine N6-methylation of Active Genes in Fungi.</title>
        <authorList>
            <consortium name="DOE Joint Genome Institute"/>
            <person name="Mondo S.J."/>
            <person name="Dannebaum R.O."/>
            <person name="Kuo R.C."/>
            <person name="Labutti K."/>
            <person name="Haridas S."/>
            <person name="Kuo A."/>
            <person name="Salamov A."/>
            <person name="Ahrendt S.R."/>
            <person name="Lipzen A."/>
            <person name="Sullivan W."/>
            <person name="Andreopoulos W.B."/>
            <person name="Clum A."/>
            <person name="Lindquist E."/>
            <person name="Daum C."/>
            <person name="Ramamoorthy G.K."/>
            <person name="Gryganskyi A."/>
            <person name="Culley D."/>
            <person name="Magnuson J.K."/>
            <person name="James T.Y."/>
            <person name="O'Malley M.A."/>
            <person name="Stajich J.E."/>
            <person name="Spatafora J.W."/>
            <person name="Visel A."/>
            <person name="Grigoriev I.V."/>
        </authorList>
    </citation>
    <scope>NUCLEOTIDE SEQUENCE [LARGE SCALE GENOMIC DNA]</scope>
    <source>
        <strain evidence="9 10">NRRL 1336</strain>
    </source>
</reference>
<sequence>MYLILTNILFCYNSEDLYQDLKSALYYRIKDKEASVRIQAVTALSRLQSADDEPDQKDGLTIIQKLTWILRHDASAEVRRVIILNLEINDTTLPSLIERTRDVDFINRRIVFERKLSQIADFQVIPSEARFKLIKSGLSDRDKSVRKAAGKMIADSWIKQADQNLLEFLERMDIMDGMAGGVSEKMLASLLELRMSSMSIKFDGQFWENLSPESAFLAYVYTNLLHSKKMEEQLDEILPEVTRHAFYIQHYNNLWHQATKETEGEYEFIVAQMLGVAKKLDYADEVGRRKMYSVLREMILEPDLPDDHLASLVNLMSLTAMDERDFTRIMIDVISDIQEQADIDDVDNESSSKRIKLEGLAAKEYLSDEADPQILQVMLAKLKCLSICKFMLEICEESLQDNSTIYGILNQLVIPAVQSKEVVLREEGLHCLGLVCHLDKDLALHNITLFVHCVSNGHDELKKKALMILFDMIMKYGYPTVSEKIGDVSKSLFELCLDNVSPDIQYIASEGLAKLILSRSYKNDDTLKLLVLLYFFPTSIDNTKLQQCLTYFFPAYCHSSSENQKMMSSIAISTLQDLILTYLDLEEGESMAAPNVISEMIAHWTDPRPLVEYQRSNDDVDMSIQGKMAVDILRTLHRADILRRAFCHILTKLYLDEVDQQTLKTILDLAEIIEKVQL</sequence>
<keyword evidence="3" id="KW-0158">Chromosome</keyword>